<dbReference type="GO" id="GO:0042597">
    <property type="term" value="C:periplasmic space"/>
    <property type="evidence" value="ECO:0007669"/>
    <property type="project" value="UniProtKB-SubCell"/>
</dbReference>
<comment type="similarity">
    <text evidence="4">Belongs to the FlgA family.</text>
</comment>
<keyword evidence="4" id="KW-1005">Bacterial flagellum biogenesis</keyword>
<dbReference type="GO" id="GO:0044780">
    <property type="term" value="P:bacterial-type flagellum assembly"/>
    <property type="evidence" value="ECO:0007669"/>
    <property type="project" value="InterPro"/>
</dbReference>
<keyword evidence="7" id="KW-1185">Reference proteome</keyword>
<dbReference type="RefSeq" id="WP_146287066.1">
    <property type="nucleotide sequence ID" value="NZ_BMLP01000004.1"/>
</dbReference>
<comment type="function">
    <text evidence="4">Involved in the assembly process of the P-ring formation. It may associate with FlgF on the rod constituting a structure essential for the P-ring assembly or may act as a modulator protein for the P-ring assembly.</text>
</comment>
<gene>
    <name evidence="6" type="ORF">GCM10010991_23620</name>
</gene>
<dbReference type="NCBIfam" id="TIGR03170">
    <property type="entry name" value="flgA_cterm"/>
    <property type="match status" value="1"/>
</dbReference>
<keyword evidence="6" id="KW-0282">Flagellum</keyword>
<comment type="subcellular location">
    <subcellularLocation>
        <location evidence="1 4">Periplasm</location>
    </subcellularLocation>
</comment>
<keyword evidence="2" id="KW-0732">Signal</keyword>
<dbReference type="PANTHER" id="PTHR36307">
    <property type="entry name" value="FLAGELLA BASAL BODY P-RING FORMATION PROTEIN FLGA"/>
    <property type="match status" value="1"/>
</dbReference>
<evidence type="ECO:0000313" key="6">
    <source>
        <dbReference type="EMBL" id="GGO33773.1"/>
    </source>
</evidence>
<accession>A0A917YMY7</accession>
<dbReference type="CDD" id="cd11614">
    <property type="entry name" value="SAF_CpaB_FlgA_like"/>
    <property type="match status" value="1"/>
</dbReference>
<evidence type="ECO:0000256" key="3">
    <source>
        <dbReference type="ARBA" id="ARBA00022764"/>
    </source>
</evidence>
<dbReference type="Proteomes" id="UP000598196">
    <property type="component" value="Unassembled WGS sequence"/>
</dbReference>
<evidence type="ECO:0000256" key="1">
    <source>
        <dbReference type="ARBA" id="ARBA00004418"/>
    </source>
</evidence>
<dbReference type="OrthoDB" id="7619725at2"/>
<dbReference type="InterPro" id="IPR039246">
    <property type="entry name" value="Flagellar_FlgA"/>
</dbReference>
<dbReference type="Gene3D" id="2.30.30.760">
    <property type="match status" value="1"/>
</dbReference>
<sequence>MRCLLYTALLLGGMAEAQSLVPTRTIRATEIIAETDLTPGESEVPGALSDPAMAIGQEAQVTLYAGRPIRAEDIGPPAIIERNQIVPLAYGSGGLSILTEGRAMARGGAGDVIRVMNLESRTTVTGQIQPDGTVSTRSSP</sequence>
<comment type="caution">
    <text evidence="6">The sequence shown here is derived from an EMBL/GenBank/DDBJ whole genome shotgun (WGS) entry which is preliminary data.</text>
</comment>
<dbReference type="InterPro" id="IPR017585">
    <property type="entry name" value="SAF_FlgA"/>
</dbReference>
<keyword evidence="6" id="KW-0969">Cilium</keyword>
<organism evidence="6 7">
    <name type="scientific">Gemmobacter aquaticus</name>
    <dbReference type="NCBI Taxonomy" id="490185"/>
    <lineage>
        <taxon>Bacteria</taxon>
        <taxon>Pseudomonadati</taxon>
        <taxon>Pseudomonadota</taxon>
        <taxon>Alphaproteobacteria</taxon>
        <taxon>Rhodobacterales</taxon>
        <taxon>Paracoccaceae</taxon>
        <taxon>Gemmobacter</taxon>
    </lineage>
</organism>
<keyword evidence="3 4" id="KW-0574">Periplasm</keyword>
<dbReference type="Pfam" id="PF13144">
    <property type="entry name" value="ChapFlgA"/>
    <property type="match status" value="1"/>
</dbReference>
<name>A0A917YMY7_9RHOB</name>
<keyword evidence="6" id="KW-0966">Cell projection</keyword>
<feature type="domain" description="SAF" evidence="5">
    <location>
        <begin position="17"/>
        <end position="75"/>
    </location>
</feature>
<dbReference type="AlphaFoldDB" id="A0A917YMY7"/>
<dbReference type="EMBL" id="BMLP01000004">
    <property type="protein sequence ID" value="GGO33773.1"/>
    <property type="molecule type" value="Genomic_DNA"/>
</dbReference>
<evidence type="ECO:0000256" key="2">
    <source>
        <dbReference type="ARBA" id="ARBA00022729"/>
    </source>
</evidence>
<protein>
    <recommendedName>
        <fullName evidence="4">Flagella basal body P-ring formation protein FlgA</fullName>
    </recommendedName>
</protein>
<evidence type="ECO:0000256" key="4">
    <source>
        <dbReference type="RuleBase" id="RU362063"/>
    </source>
</evidence>
<dbReference type="PANTHER" id="PTHR36307:SF1">
    <property type="entry name" value="FLAGELLA BASAL BODY P-RING FORMATION PROTEIN FLGA"/>
    <property type="match status" value="1"/>
</dbReference>
<proteinExistence type="inferred from homology"/>
<reference evidence="6 7" key="1">
    <citation type="journal article" date="2014" name="Int. J. Syst. Evol. Microbiol.">
        <title>Complete genome sequence of Corynebacterium casei LMG S-19264T (=DSM 44701T), isolated from a smear-ripened cheese.</title>
        <authorList>
            <consortium name="US DOE Joint Genome Institute (JGI-PGF)"/>
            <person name="Walter F."/>
            <person name="Albersmeier A."/>
            <person name="Kalinowski J."/>
            <person name="Ruckert C."/>
        </authorList>
    </citation>
    <scope>NUCLEOTIDE SEQUENCE [LARGE SCALE GENOMIC DNA]</scope>
    <source>
        <strain evidence="6 7">CGMCC 1.7029</strain>
    </source>
</reference>
<dbReference type="InterPro" id="IPR013974">
    <property type="entry name" value="SAF"/>
</dbReference>
<evidence type="ECO:0000313" key="7">
    <source>
        <dbReference type="Proteomes" id="UP000598196"/>
    </source>
</evidence>
<dbReference type="SMART" id="SM00858">
    <property type="entry name" value="SAF"/>
    <property type="match status" value="1"/>
</dbReference>
<evidence type="ECO:0000259" key="5">
    <source>
        <dbReference type="SMART" id="SM00858"/>
    </source>
</evidence>